<dbReference type="EMBL" id="KV429046">
    <property type="protein sequence ID" value="KZT71403.1"/>
    <property type="molecule type" value="Genomic_DNA"/>
</dbReference>
<feature type="compositionally biased region" description="Basic and acidic residues" evidence="1">
    <location>
        <begin position="47"/>
        <end position="56"/>
    </location>
</feature>
<name>A0A165S176_9APHY</name>
<evidence type="ECO:0000313" key="2">
    <source>
        <dbReference type="EMBL" id="KZT71403.1"/>
    </source>
</evidence>
<dbReference type="Proteomes" id="UP000076727">
    <property type="component" value="Unassembled WGS sequence"/>
</dbReference>
<evidence type="ECO:0000256" key="1">
    <source>
        <dbReference type="SAM" id="MobiDB-lite"/>
    </source>
</evidence>
<dbReference type="AlphaFoldDB" id="A0A165S176"/>
<organism evidence="2 3">
    <name type="scientific">Daedalea quercina L-15889</name>
    <dbReference type="NCBI Taxonomy" id="1314783"/>
    <lineage>
        <taxon>Eukaryota</taxon>
        <taxon>Fungi</taxon>
        <taxon>Dikarya</taxon>
        <taxon>Basidiomycota</taxon>
        <taxon>Agaricomycotina</taxon>
        <taxon>Agaricomycetes</taxon>
        <taxon>Polyporales</taxon>
        <taxon>Fomitopsis</taxon>
    </lineage>
</organism>
<gene>
    <name evidence="2" type="ORF">DAEQUDRAFT_129384</name>
</gene>
<keyword evidence="3" id="KW-1185">Reference proteome</keyword>
<sequence>MSNWGDNAANWSGEQVGGAEGDVQRFDNSVNNAFDNGVQDVADAPDDAAHWTGDKVRPPARVRSRLIRIRASWTLLLTGAASPGRGRGRRCARCGEGRRGRVQGRRELWARRRQLVRPGRAAGRAARRLVNVCQTCAWLSRRWGLVQRVEPGDKMKCVVRNGMYVQ</sequence>
<protein>
    <submittedName>
        <fullName evidence="2">Uncharacterized protein</fullName>
    </submittedName>
</protein>
<dbReference type="OrthoDB" id="2367685at2759"/>
<feature type="region of interest" description="Disordered" evidence="1">
    <location>
        <begin position="1"/>
        <end position="56"/>
    </location>
</feature>
<accession>A0A165S176</accession>
<evidence type="ECO:0000313" key="3">
    <source>
        <dbReference type="Proteomes" id="UP000076727"/>
    </source>
</evidence>
<feature type="compositionally biased region" description="Polar residues" evidence="1">
    <location>
        <begin position="1"/>
        <end position="13"/>
    </location>
</feature>
<reference evidence="2 3" key="1">
    <citation type="journal article" date="2016" name="Mol. Biol. Evol.">
        <title>Comparative Genomics of Early-Diverging Mushroom-Forming Fungi Provides Insights into the Origins of Lignocellulose Decay Capabilities.</title>
        <authorList>
            <person name="Nagy L.G."/>
            <person name="Riley R."/>
            <person name="Tritt A."/>
            <person name="Adam C."/>
            <person name="Daum C."/>
            <person name="Floudas D."/>
            <person name="Sun H."/>
            <person name="Yadav J.S."/>
            <person name="Pangilinan J."/>
            <person name="Larsson K.H."/>
            <person name="Matsuura K."/>
            <person name="Barry K."/>
            <person name="Labutti K."/>
            <person name="Kuo R."/>
            <person name="Ohm R.A."/>
            <person name="Bhattacharya S.S."/>
            <person name="Shirouzu T."/>
            <person name="Yoshinaga Y."/>
            <person name="Martin F.M."/>
            <person name="Grigoriev I.V."/>
            <person name="Hibbett D.S."/>
        </authorList>
    </citation>
    <scope>NUCLEOTIDE SEQUENCE [LARGE SCALE GENOMIC DNA]</scope>
    <source>
        <strain evidence="2 3">L-15889</strain>
    </source>
</reference>
<proteinExistence type="predicted"/>